<keyword evidence="4 12" id="KW-0645">Protease</keyword>
<evidence type="ECO:0000256" key="8">
    <source>
        <dbReference type="ARBA" id="ARBA00022833"/>
    </source>
</evidence>
<feature type="binding site" evidence="12">
    <location>
        <position position="206"/>
    </location>
    <ligand>
        <name>Zn(2+)</name>
        <dbReference type="ChEBI" id="CHEBI:29105"/>
        <note>catalytic</note>
    </ligand>
</feature>
<reference evidence="14 15" key="1">
    <citation type="submission" date="2019-01" db="EMBL/GenBank/DDBJ databases">
        <title>Insights into ecological role of a new deltaproteobacterial order Candidatus Sinidesulfobacterales (Sva0485) by metagenomics and metatranscriptomics.</title>
        <authorList>
            <person name="Tan S."/>
            <person name="Liu J."/>
            <person name="Fang Y."/>
            <person name="Hedlund B.P."/>
            <person name="Lian Z.H."/>
            <person name="Huang L.Y."/>
            <person name="Li J.T."/>
            <person name="Huang L.N."/>
            <person name="Li W.J."/>
            <person name="Jiang H.C."/>
            <person name="Dong H.L."/>
            <person name="Shu W.S."/>
        </authorList>
    </citation>
    <scope>NUCLEOTIDE SEQUENCE [LARGE SCALE GENOMIC DNA]</scope>
    <source>
        <strain evidence="14">AP3</strain>
    </source>
</reference>
<dbReference type="InterPro" id="IPR050083">
    <property type="entry name" value="HtpX_protease"/>
</dbReference>
<dbReference type="AlphaFoldDB" id="A0A519B9N7"/>
<dbReference type="NCBIfam" id="NF002826">
    <property type="entry name" value="PRK03001.1"/>
    <property type="match status" value="1"/>
</dbReference>
<comment type="subcellular location">
    <subcellularLocation>
        <location evidence="1 12">Cell membrane</location>
        <topology evidence="1 12">Multi-pass membrane protein</topology>
    </subcellularLocation>
</comment>
<keyword evidence="9 12" id="KW-1133">Transmembrane helix</keyword>
<feature type="transmembrane region" description="Helical" evidence="12">
    <location>
        <begin position="140"/>
        <end position="160"/>
    </location>
</feature>
<evidence type="ECO:0000259" key="13">
    <source>
        <dbReference type="Pfam" id="PF01435"/>
    </source>
</evidence>
<feature type="transmembrane region" description="Helical" evidence="12">
    <location>
        <begin position="30"/>
        <end position="47"/>
    </location>
</feature>
<dbReference type="InterPro" id="IPR001915">
    <property type="entry name" value="Peptidase_M48"/>
</dbReference>
<feature type="binding site" evidence="12">
    <location>
        <position position="130"/>
    </location>
    <ligand>
        <name>Zn(2+)</name>
        <dbReference type="ChEBI" id="CHEBI:29105"/>
        <note>catalytic</note>
    </ligand>
</feature>
<evidence type="ECO:0000256" key="5">
    <source>
        <dbReference type="ARBA" id="ARBA00022692"/>
    </source>
</evidence>
<feature type="active site" evidence="12">
    <location>
        <position position="131"/>
    </location>
</feature>
<evidence type="ECO:0000313" key="15">
    <source>
        <dbReference type="Proteomes" id="UP000320813"/>
    </source>
</evidence>
<evidence type="ECO:0000256" key="9">
    <source>
        <dbReference type="ARBA" id="ARBA00022989"/>
    </source>
</evidence>
<evidence type="ECO:0000256" key="2">
    <source>
        <dbReference type="ARBA" id="ARBA00009779"/>
    </source>
</evidence>
<evidence type="ECO:0000256" key="12">
    <source>
        <dbReference type="HAMAP-Rule" id="MF_00188"/>
    </source>
</evidence>
<feature type="domain" description="Peptidase M48" evidence="13">
    <location>
        <begin position="64"/>
        <end position="282"/>
    </location>
</feature>
<keyword evidence="8 12" id="KW-0862">Zinc</keyword>
<dbReference type="PANTHER" id="PTHR43221">
    <property type="entry name" value="PROTEASE HTPX"/>
    <property type="match status" value="1"/>
</dbReference>
<dbReference type="Pfam" id="PF01435">
    <property type="entry name" value="Peptidase_M48"/>
    <property type="match status" value="1"/>
</dbReference>
<gene>
    <name evidence="12 14" type="primary">htpX</name>
    <name evidence="14" type="ORF">EVJ47_07170</name>
</gene>
<dbReference type="Proteomes" id="UP000320813">
    <property type="component" value="Unassembled WGS sequence"/>
</dbReference>
<name>A0A519B9N7_9DELT</name>
<evidence type="ECO:0000256" key="11">
    <source>
        <dbReference type="ARBA" id="ARBA00023136"/>
    </source>
</evidence>
<dbReference type="EMBL" id="SGBD01000004">
    <property type="protein sequence ID" value="RZD14011.1"/>
    <property type="molecule type" value="Genomic_DNA"/>
</dbReference>
<evidence type="ECO:0000256" key="1">
    <source>
        <dbReference type="ARBA" id="ARBA00004651"/>
    </source>
</evidence>
<dbReference type="Gene3D" id="3.30.2010.10">
    <property type="entry name" value="Metalloproteases ('zincins'), catalytic domain"/>
    <property type="match status" value="1"/>
</dbReference>
<feature type="transmembrane region" description="Helical" evidence="12">
    <location>
        <begin position="7"/>
        <end position="24"/>
    </location>
</feature>
<dbReference type="PANTHER" id="PTHR43221:SF1">
    <property type="entry name" value="PROTEASE HTPX"/>
    <property type="match status" value="1"/>
</dbReference>
<proteinExistence type="inferred from homology"/>
<accession>A0A519B9N7</accession>
<comment type="cofactor">
    <cofactor evidence="12">
        <name>Zn(2+)</name>
        <dbReference type="ChEBI" id="CHEBI:29105"/>
    </cofactor>
    <text evidence="12">Binds 1 zinc ion per subunit.</text>
</comment>
<dbReference type="GO" id="GO:0004222">
    <property type="term" value="F:metalloendopeptidase activity"/>
    <property type="evidence" value="ECO:0007669"/>
    <property type="project" value="UniProtKB-UniRule"/>
</dbReference>
<organism evidence="14 15">
    <name type="scientific">Candidatus Acidulodesulfobacterium ferriphilum</name>
    <dbReference type="NCBI Taxonomy" id="2597223"/>
    <lineage>
        <taxon>Bacteria</taxon>
        <taxon>Deltaproteobacteria</taxon>
        <taxon>Candidatus Acidulodesulfobacterales</taxon>
        <taxon>Candidatus Acidulodesulfobacterium</taxon>
    </lineage>
</organism>
<evidence type="ECO:0000256" key="10">
    <source>
        <dbReference type="ARBA" id="ARBA00023049"/>
    </source>
</evidence>
<evidence type="ECO:0000313" key="14">
    <source>
        <dbReference type="EMBL" id="RZD14011.1"/>
    </source>
</evidence>
<evidence type="ECO:0000256" key="3">
    <source>
        <dbReference type="ARBA" id="ARBA00022475"/>
    </source>
</evidence>
<keyword evidence="7 12" id="KW-0378">Hydrolase</keyword>
<sequence length="286" mass="30849">MNYFKTFVLMTLLTVILIAAGGVLGGTQGMVIALVFAAIMNIGTYWFSDKMVLSMYHATPVTEAEQPELYSIVRNLAVRGNIPMPKVYIVDEDTPNAFATGRNPQHAAVCVTTGIMRILNNNELSGVIGHELTHVKNRDILISSIAATVAGAISMLAWMAEWGAMFTGFGGRSNDREGNIVGLIVMAILAPLIATLIQLAISRQREYAADKGGAALSGNPLYLASALNKLEAGNEEEPMPANQMTHATAHMFIINPLRSGAFKSLFSTHPATEDRIEKLKEMARGV</sequence>
<keyword evidence="6 12" id="KW-0479">Metal-binding</keyword>
<comment type="similarity">
    <text evidence="2 12">Belongs to the peptidase M48B family.</text>
</comment>
<feature type="transmembrane region" description="Helical" evidence="12">
    <location>
        <begin position="180"/>
        <end position="201"/>
    </location>
</feature>
<evidence type="ECO:0000256" key="6">
    <source>
        <dbReference type="ARBA" id="ARBA00022723"/>
    </source>
</evidence>
<keyword evidence="10 12" id="KW-0482">Metalloprotease</keyword>
<dbReference type="EC" id="3.4.24.-" evidence="12"/>
<dbReference type="CDD" id="cd07336">
    <property type="entry name" value="M48B_HtpX_like"/>
    <property type="match status" value="1"/>
</dbReference>
<dbReference type="GO" id="GO:0005886">
    <property type="term" value="C:plasma membrane"/>
    <property type="evidence" value="ECO:0007669"/>
    <property type="project" value="UniProtKB-SubCell"/>
</dbReference>
<evidence type="ECO:0000256" key="4">
    <source>
        <dbReference type="ARBA" id="ARBA00022670"/>
    </source>
</evidence>
<dbReference type="GO" id="GO:0008270">
    <property type="term" value="F:zinc ion binding"/>
    <property type="evidence" value="ECO:0007669"/>
    <property type="project" value="UniProtKB-UniRule"/>
</dbReference>
<dbReference type="HAMAP" id="MF_00188">
    <property type="entry name" value="Pept_M48_protease_HtpX"/>
    <property type="match status" value="1"/>
</dbReference>
<evidence type="ECO:0000256" key="7">
    <source>
        <dbReference type="ARBA" id="ARBA00022801"/>
    </source>
</evidence>
<keyword evidence="3 12" id="KW-1003">Cell membrane</keyword>
<dbReference type="GO" id="GO:0006508">
    <property type="term" value="P:proteolysis"/>
    <property type="evidence" value="ECO:0007669"/>
    <property type="project" value="UniProtKB-KW"/>
</dbReference>
<comment type="caution">
    <text evidence="14">The sequence shown here is derived from an EMBL/GenBank/DDBJ whole genome shotgun (WGS) entry which is preliminary data.</text>
</comment>
<keyword evidence="5 12" id="KW-0812">Transmembrane</keyword>
<keyword evidence="11 12" id="KW-0472">Membrane</keyword>
<protein>
    <recommendedName>
        <fullName evidence="12">Protease HtpX homolog</fullName>
        <ecNumber evidence="12">3.4.24.-</ecNumber>
    </recommendedName>
</protein>
<dbReference type="InterPro" id="IPR022919">
    <property type="entry name" value="Pept_M48_protease_HtpX"/>
</dbReference>
<feature type="binding site" evidence="12">
    <location>
        <position position="134"/>
    </location>
    <ligand>
        <name>Zn(2+)</name>
        <dbReference type="ChEBI" id="CHEBI:29105"/>
        <note>catalytic</note>
    </ligand>
</feature>